<gene>
    <name evidence="3" type="ORF">JAY77_14205</name>
</gene>
<dbReference type="InterPro" id="IPR031325">
    <property type="entry name" value="RHS_repeat"/>
</dbReference>
<dbReference type="InterPro" id="IPR050708">
    <property type="entry name" value="T6SS_VgrG/RHS"/>
</dbReference>
<dbReference type="InterPro" id="IPR006530">
    <property type="entry name" value="YD"/>
</dbReference>
<comment type="caution">
    <text evidence="3">The sequence shown here is derived from an EMBL/GenBank/DDBJ whole genome shotgun (WGS) entry which is preliminary data.</text>
</comment>
<evidence type="ECO:0000313" key="3">
    <source>
        <dbReference type="EMBL" id="MCG7979283.1"/>
    </source>
</evidence>
<dbReference type="NCBIfam" id="TIGR03696">
    <property type="entry name" value="Rhs_assc_core"/>
    <property type="match status" value="1"/>
</dbReference>
<dbReference type="InterPro" id="IPR022385">
    <property type="entry name" value="Rhs_assc_core"/>
</dbReference>
<feature type="domain" description="Teneurin-like YD-shell" evidence="2">
    <location>
        <begin position="502"/>
        <end position="740"/>
    </location>
</feature>
<dbReference type="PANTHER" id="PTHR32305:SF15">
    <property type="entry name" value="PROTEIN RHSA-RELATED"/>
    <property type="match status" value="1"/>
</dbReference>
<evidence type="ECO:0000256" key="1">
    <source>
        <dbReference type="ARBA" id="ARBA00022737"/>
    </source>
</evidence>
<evidence type="ECO:0000313" key="4">
    <source>
        <dbReference type="Proteomes" id="UP000886674"/>
    </source>
</evidence>
<accession>A0A9E4NLC6</accession>
<sequence>DLKPSAVIRPSINPQGEHRFANVYNALGQPIRITESGYRPETDGHFTLIRRSTELEYNAAGNLIAIDGPREDVEDKIQFRYDTKQRLSTIALADETTQKVLAYDDYDRPIKIQNGNQTPLTIRYSRWGKPQQIRQGQRTVSYTYDVVGQLVSVTEPDGEKLNFDYDAAGRAISLRDAEGNSVRKLIDTEDRLLAYSVVGPQDDVLRAAIYLRDANQRLRGVVTPEGIQRMVGYDENGKKTLDTNGGGKGSYFMRSKTGALKTVTDAEGGELRKARLANGRITLTQDSLKRIDVMMHDDFGNRIMWRNPDSSLTYYRYDQAGNLVEKRDAAGNTTSYEYDASDRLIRLESTDGITRLRYQAGLLAEVEGPESRQRYSYDNEGRLVSHSREIDGYRFTTSYTYDPKTGKLISRQLPGGERLSYRYQANQGRLSAVIQSDWLSDQPLLEGVTYEPFGRITGYTHADGGRTEKAYDKSGRLIRQDHTRLGKYKLAYNVAGELILIEKDQQHNRYLYDAAGRLSQADTSTGKKQYRYDALGNRLNQSSGLLKQVSAQASASTASNETIKDRLGRVSVLGQRRWEYNVAGQPVRFYRGEWLVAAYRYNHKGERIRKTVYPDDPAQAPELTYYLYDLQQRLSAEADEDGDIIRQYLYIGRTPYAMLENGVAYSIQSDHLGAPQSVTDEKSRLKWQVEYDPFGRAQIKTQRISFNLRRPGQYEDAESGLYDNYLRRYDPDSGRYLEPDPLGNLDGMNRYAYVGNRPLERTDPLGLFGVRAGIASIDVPIAPLPGGGWQYGSVADFGMGSAVHESIVLEAFERFNRSHSGAFSDHTIDLFIAANVRTDLIFDSGHQFSGANHFDNPNDTPWNQDSGPSNWILESINSIQDRRSNYAGENIQVACNMEREPIYNISSLVEDFGSLTHTLADFYAHTNWVDSTSRGGAYTIERETNDYGLFRESGYVPPGLNMSEIFDFDAMSNAELNDWMTRLYSGNAEGCADMDCAFTNIGLGMIGIDNWNGGLHLSPEDSYYHNVKGGQDNEGRWDETTHAYWQKDSREDAEDIRSFIRAAQLAVAHTVEEIERLWATTEGNDRLREIFSMTEQEKIDNNVHYAERPLNGGLPDCPLCPVFGSWRNHRVDITNP</sequence>
<dbReference type="AlphaFoldDB" id="A0A9E4NLC6"/>
<reference evidence="3" key="1">
    <citation type="journal article" date="2021" name="Proc. Natl. Acad. Sci. U.S.A.">
        <title>Global biogeography of chemosynthetic symbionts reveals both localized and globally distributed symbiont groups. .</title>
        <authorList>
            <person name="Osvatic J.T."/>
            <person name="Wilkins L.G.E."/>
            <person name="Leibrecht L."/>
            <person name="Leray M."/>
            <person name="Zauner S."/>
            <person name="Polzin J."/>
            <person name="Camacho Y."/>
            <person name="Gros O."/>
            <person name="van Gils J.A."/>
            <person name="Eisen J.A."/>
            <person name="Petersen J.M."/>
            <person name="Yuen B."/>
        </authorList>
    </citation>
    <scope>NUCLEOTIDE SEQUENCE</scope>
    <source>
        <strain evidence="3">MAGclacostrist055</strain>
    </source>
</reference>
<keyword evidence="1" id="KW-0677">Repeat</keyword>
<dbReference type="NCBIfam" id="TIGR01643">
    <property type="entry name" value="YD_repeat_2x"/>
    <property type="match status" value="3"/>
</dbReference>
<feature type="non-terminal residue" evidence="3">
    <location>
        <position position="1"/>
    </location>
</feature>
<evidence type="ECO:0000259" key="2">
    <source>
        <dbReference type="Pfam" id="PF25023"/>
    </source>
</evidence>
<dbReference type="Gene3D" id="2.180.10.10">
    <property type="entry name" value="RHS repeat-associated core"/>
    <property type="match status" value="2"/>
</dbReference>
<dbReference type="InterPro" id="IPR056823">
    <property type="entry name" value="TEN-like_YD-shell"/>
</dbReference>
<dbReference type="Proteomes" id="UP000886674">
    <property type="component" value="Unassembled WGS sequence"/>
</dbReference>
<dbReference type="PANTHER" id="PTHR32305">
    <property type="match status" value="1"/>
</dbReference>
<organism evidence="3 4">
    <name type="scientific">Candidatus Thiodiazotropha taylori</name>
    <dbReference type="NCBI Taxonomy" id="2792791"/>
    <lineage>
        <taxon>Bacteria</taxon>
        <taxon>Pseudomonadati</taxon>
        <taxon>Pseudomonadota</taxon>
        <taxon>Gammaproteobacteria</taxon>
        <taxon>Chromatiales</taxon>
        <taxon>Sedimenticolaceae</taxon>
        <taxon>Candidatus Thiodiazotropha</taxon>
    </lineage>
</organism>
<dbReference type="Pfam" id="PF05593">
    <property type="entry name" value="RHS_repeat"/>
    <property type="match status" value="1"/>
</dbReference>
<protein>
    <recommendedName>
        <fullName evidence="2">Teneurin-like YD-shell domain-containing protein</fullName>
    </recommendedName>
</protein>
<dbReference type="EMBL" id="JAEPCR010000060">
    <property type="protein sequence ID" value="MCG7979283.1"/>
    <property type="molecule type" value="Genomic_DNA"/>
</dbReference>
<proteinExistence type="predicted"/>
<feature type="domain" description="Teneurin-like YD-shell" evidence="2">
    <location>
        <begin position="49"/>
        <end position="183"/>
    </location>
</feature>
<dbReference type="Pfam" id="PF25023">
    <property type="entry name" value="TEN_YD-shell"/>
    <property type="match status" value="2"/>
</dbReference>
<name>A0A9E4NLC6_9GAMM</name>